<dbReference type="Pfam" id="PF00503">
    <property type="entry name" value="G-alpha"/>
    <property type="match status" value="1"/>
</dbReference>
<dbReference type="GO" id="GO:0001664">
    <property type="term" value="F:G protein-coupled receptor binding"/>
    <property type="evidence" value="ECO:0007669"/>
    <property type="project" value="TreeGrafter"/>
</dbReference>
<evidence type="ECO:0000256" key="4">
    <source>
        <dbReference type="ARBA" id="ARBA00022842"/>
    </source>
</evidence>
<dbReference type="GO" id="GO:0005525">
    <property type="term" value="F:GTP binding"/>
    <property type="evidence" value="ECO:0007669"/>
    <property type="project" value="UniProtKB-KW"/>
</dbReference>
<evidence type="ECO:0000256" key="5">
    <source>
        <dbReference type="ARBA" id="ARBA00023134"/>
    </source>
</evidence>
<feature type="binding site" evidence="8">
    <location>
        <position position="68"/>
    </location>
    <ligand>
        <name>Mg(2+)</name>
        <dbReference type="ChEBI" id="CHEBI:18420"/>
    </ligand>
</feature>
<dbReference type="Proteomes" id="UP000801492">
    <property type="component" value="Unassembled WGS sequence"/>
</dbReference>
<evidence type="ECO:0000256" key="1">
    <source>
        <dbReference type="ARBA" id="ARBA00007172"/>
    </source>
</evidence>
<feature type="binding site" evidence="7">
    <location>
        <begin position="292"/>
        <end position="295"/>
    </location>
    <ligand>
        <name>GTP</name>
        <dbReference type="ChEBI" id="CHEBI:37565"/>
    </ligand>
</feature>
<dbReference type="InterPro" id="IPR001019">
    <property type="entry name" value="Gprotein_alpha_su"/>
</dbReference>
<feature type="binding site" evidence="8">
    <location>
        <position position="203"/>
    </location>
    <ligand>
        <name>Mg(2+)</name>
        <dbReference type="ChEBI" id="CHEBI:18420"/>
    </ligand>
</feature>
<evidence type="ECO:0000256" key="6">
    <source>
        <dbReference type="ARBA" id="ARBA00023224"/>
    </source>
</evidence>
<dbReference type="PANTHER" id="PTHR10218">
    <property type="entry name" value="GTP-BINDING PROTEIN ALPHA SUBUNIT"/>
    <property type="match status" value="1"/>
</dbReference>
<keyword evidence="4 8" id="KW-0460">Magnesium</keyword>
<dbReference type="EMBL" id="VTPC01001507">
    <property type="protein sequence ID" value="KAF2901721.1"/>
    <property type="molecule type" value="Genomic_DNA"/>
</dbReference>
<reference evidence="9" key="1">
    <citation type="submission" date="2019-08" db="EMBL/GenBank/DDBJ databases">
        <title>The genome of the North American firefly Photinus pyralis.</title>
        <authorList>
            <consortium name="Photinus pyralis genome working group"/>
            <person name="Fallon T.R."/>
            <person name="Sander Lower S.E."/>
            <person name="Weng J.-K."/>
        </authorList>
    </citation>
    <scope>NUCLEOTIDE SEQUENCE</scope>
    <source>
        <strain evidence="9">TRF0915ILg1</strain>
        <tissue evidence="9">Whole body</tissue>
    </source>
</reference>
<dbReference type="GO" id="GO:0005834">
    <property type="term" value="C:heterotrimeric G-protein complex"/>
    <property type="evidence" value="ECO:0007669"/>
    <property type="project" value="TreeGrafter"/>
</dbReference>
<dbReference type="PRINTS" id="PR00318">
    <property type="entry name" value="GPROTEINA"/>
</dbReference>
<dbReference type="GO" id="GO:0031683">
    <property type="term" value="F:G-protein beta/gamma-subunit complex binding"/>
    <property type="evidence" value="ECO:0007669"/>
    <property type="project" value="InterPro"/>
</dbReference>
<dbReference type="GO" id="GO:0007191">
    <property type="term" value="P:adenylate cyclase-activating dopamine receptor signaling pathway"/>
    <property type="evidence" value="ECO:0007669"/>
    <property type="project" value="TreeGrafter"/>
</dbReference>
<keyword evidence="2 8" id="KW-0479">Metal-binding</keyword>
<comment type="similarity">
    <text evidence="1">Belongs to the G-alpha family. G(s) subfamily.</text>
</comment>
<dbReference type="AlphaFoldDB" id="A0A8K0DCU4"/>
<evidence type="ECO:0000256" key="7">
    <source>
        <dbReference type="PIRSR" id="PIRSR601019-1"/>
    </source>
</evidence>
<dbReference type="SUPFAM" id="SSF52540">
    <property type="entry name" value="P-loop containing nucleoside triphosphate hydrolases"/>
    <property type="match status" value="1"/>
</dbReference>
<proteinExistence type="inferred from homology"/>
<gene>
    <name evidence="9" type="ORF">ILUMI_04449</name>
</gene>
<evidence type="ECO:0000313" key="9">
    <source>
        <dbReference type="EMBL" id="KAF2901721.1"/>
    </source>
</evidence>
<dbReference type="SUPFAM" id="SSF47895">
    <property type="entry name" value="Transducin (alpha subunit), insertion domain"/>
    <property type="match status" value="1"/>
</dbReference>
<feature type="binding site" evidence="7">
    <location>
        <begin position="197"/>
        <end position="203"/>
    </location>
    <ligand>
        <name>GTP</name>
        <dbReference type="ChEBI" id="CHEBI:37565"/>
    </ligand>
</feature>
<sequence>MSNDKPGSSKDSSYSERAQNKIKEKIENIVQSSKVPFQKLKKKWMNQEEEISKCKYIIVCGPKCSGKSTIIKQLIWYDNKLCNDEEKQLHTKNIRKYVLEIIFTLVDAMLRSTPTMTFDKPENENKLHYLKNYFYEFNCNYNYQFCNYVESIWLDKNVQKTFERKHELQLQENAGYFLDKIHDITRFDYLPTEEDILHYYTPTTTAAERCFKLDCSPVCITEIVNQDKIFFRKWARYFEDIKAIIFVAACDSYNVMSTTDTTKTKLQESMDLFCSVVSVVWFHYKDLILFLNKQDLLEEKILEGRYKFEDYFENFKNYRSSVDSLFSIESEPFEVLRVKHFIKNEFLKIAEAHRPELYAPIMYTHFSSAAKREKFNDILTSTVYIIMRCNRCTFGLL</sequence>
<keyword evidence="10" id="KW-1185">Reference proteome</keyword>
<dbReference type="InterPro" id="IPR027417">
    <property type="entry name" value="P-loop_NTPase"/>
</dbReference>
<dbReference type="PROSITE" id="PS51882">
    <property type="entry name" value="G_ALPHA"/>
    <property type="match status" value="1"/>
</dbReference>
<dbReference type="FunFam" id="3.40.50.300:FF:006178">
    <property type="entry name" value="Guanine nucleotide-binding protein G(s) subunit alpha isoforms short"/>
    <property type="match status" value="1"/>
</dbReference>
<evidence type="ECO:0000313" key="10">
    <source>
        <dbReference type="Proteomes" id="UP000801492"/>
    </source>
</evidence>
<dbReference type="GO" id="GO:0007606">
    <property type="term" value="P:sensory perception of chemical stimulus"/>
    <property type="evidence" value="ECO:0007669"/>
    <property type="project" value="TreeGrafter"/>
</dbReference>
<dbReference type="Gene3D" id="3.40.50.300">
    <property type="entry name" value="P-loop containing nucleotide triphosphate hydrolases"/>
    <property type="match status" value="1"/>
</dbReference>
<dbReference type="SMART" id="SM00275">
    <property type="entry name" value="G_alpha"/>
    <property type="match status" value="1"/>
</dbReference>
<protein>
    <submittedName>
        <fullName evidence="9">Uncharacterized protein</fullName>
    </submittedName>
</protein>
<dbReference type="OrthoDB" id="5817230at2759"/>
<evidence type="ECO:0000256" key="3">
    <source>
        <dbReference type="ARBA" id="ARBA00022741"/>
    </source>
</evidence>
<evidence type="ECO:0000256" key="8">
    <source>
        <dbReference type="PIRSR" id="PIRSR601019-2"/>
    </source>
</evidence>
<organism evidence="9 10">
    <name type="scientific">Ignelater luminosus</name>
    <name type="common">Cucubano</name>
    <name type="synonym">Pyrophorus luminosus</name>
    <dbReference type="NCBI Taxonomy" id="2038154"/>
    <lineage>
        <taxon>Eukaryota</taxon>
        <taxon>Metazoa</taxon>
        <taxon>Ecdysozoa</taxon>
        <taxon>Arthropoda</taxon>
        <taxon>Hexapoda</taxon>
        <taxon>Insecta</taxon>
        <taxon>Pterygota</taxon>
        <taxon>Neoptera</taxon>
        <taxon>Endopterygota</taxon>
        <taxon>Coleoptera</taxon>
        <taxon>Polyphaga</taxon>
        <taxon>Elateriformia</taxon>
        <taxon>Elateroidea</taxon>
        <taxon>Elateridae</taxon>
        <taxon>Agrypninae</taxon>
        <taxon>Pyrophorini</taxon>
        <taxon>Ignelater</taxon>
    </lineage>
</organism>
<dbReference type="GO" id="GO:0046872">
    <property type="term" value="F:metal ion binding"/>
    <property type="evidence" value="ECO:0007669"/>
    <property type="project" value="UniProtKB-KW"/>
</dbReference>
<dbReference type="GO" id="GO:0003924">
    <property type="term" value="F:GTPase activity"/>
    <property type="evidence" value="ECO:0007669"/>
    <property type="project" value="InterPro"/>
</dbReference>
<comment type="caution">
    <text evidence="9">The sequence shown here is derived from an EMBL/GenBank/DDBJ whole genome shotgun (WGS) entry which is preliminary data.</text>
</comment>
<dbReference type="PANTHER" id="PTHR10218:SF367">
    <property type="entry name" value="GUANINE NUCLEOTIDE-BINDING PROTEIN G(F) SUBUNIT ALPHA"/>
    <property type="match status" value="1"/>
</dbReference>
<accession>A0A8K0DCU4</accession>
<keyword evidence="6" id="KW-0807">Transducer</keyword>
<dbReference type="Gene3D" id="1.10.400.10">
    <property type="entry name" value="GI Alpha 1, domain 2-like"/>
    <property type="match status" value="1"/>
</dbReference>
<evidence type="ECO:0000256" key="2">
    <source>
        <dbReference type="ARBA" id="ARBA00022723"/>
    </source>
</evidence>
<keyword evidence="3 7" id="KW-0547">Nucleotide-binding</keyword>
<keyword evidence="5 7" id="KW-0342">GTP-binding</keyword>
<dbReference type="InterPro" id="IPR011025">
    <property type="entry name" value="GproteinA_insert"/>
</dbReference>
<dbReference type="GO" id="GO:0005737">
    <property type="term" value="C:cytoplasm"/>
    <property type="evidence" value="ECO:0007669"/>
    <property type="project" value="TreeGrafter"/>
</dbReference>
<name>A0A8K0DCU4_IGNLU</name>